<proteinExistence type="predicted"/>
<evidence type="ECO:0000256" key="1">
    <source>
        <dbReference type="ARBA" id="ARBA00022737"/>
    </source>
</evidence>
<gene>
    <name evidence="4" type="ORF">NP233_g8345</name>
</gene>
<evidence type="ECO:0000313" key="5">
    <source>
        <dbReference type="Proteomes" id="UP001213000"/>
    </source>
</evidence>
<dbReference type="Pfam" id="PF24883">
    <property type="entry name" value="NPHP3_N"/>
    <property type="match status" value="1"/>
</dbReference>
<feature type="region of interest" description="Disordered" evidence="2">
    <location>
        <begin position="104"/>
        <end position="124"/>
    </location>
</feature>
<evidence type="ECO:0000313" key="4">
    <source>
        <dbReference type="EMBL" id="KAJ3564359.1"/>
    </source>
</evidence>
<reference evidence="4" key="1">
    <citation type="submission" date="2022-07" db="EMBL/GenBank/DDBJ databases">
        <title>Genome Sequence of Leucocoprinus birnbaumii.</title>
        <authorList>
            <person name="Buettner E."/>
        </authorList>
    </citation>
    <scope>NUCLEOTIDE SEQUENCE</scope>
    <source>
        <strain evidence="4">VT141</strain>
    </source>
</reference>
<feature type="compositionally biased region" description="Polar residues" evidence="2">
    <location>
        <begin position="104"/>
        <end position="123"/>
    </location>
</feature>
<name>A0AAD5VMG2_9AGAR</name>
<comment type="caution">
    <text evidence="4">The sequence shown here is derived from an EMBL/GenBank/DDBJ whole genome shotgun (WGS) entry which is preliminary data.</text>
</comment>
<dbReference type="SUPFAM" id="SSF52540">
    <property type="entry name" value="P-loop containing nucleoside triphosphate hydrolases"/>
    <property type="match status" value="1"/>
</dbReference>
<evidence type="ECO:0000259" key="3">
    <source>
        <dbReference type="Pfam" id="PF24883"/>
    </source>
</evidence>
<feature type="region of interest" description="Disordered" evidence="2">
    <location>
        <begin position="14"/>
        <end position="55"/>
    </location>
</feature>
<feature type="compositionally biased region" description="Basic and acidic residues" evidence="2">
    <location>
        <begin position="172"/>
        <end position="200"/>
    </location>
</feature>
<dbReference type="PANTHER" id="PTHR10039">
    <property type="entry name" value="AMELOGENIN"/>
    <property type="match status" value="1"/>
</dbReference>
<feature type="domain" description="Nephrocystin 3-like N-terminal" evidence="3">
    <location>
        <begin position="241"/>
        <end position="403"/>
    </location>
</feature>
<dbReference type="AlphaFoldDB" id="A0AAD5VMG2"/>
<dbReference type="Gene3D" id="3.40.50.300">
    <property type="entry name" value="P-loop containing nucleotide triphosphate hydrolases"/>
    <property type="match status" value="1"/>
</dbReference>
<dbReference type="InterPro" id="IPR027417">
    <property type="entry name" value="P-loop_NTPase"/>
</dbReference>
<evidence type="ECO:0000256" key="2">
    <source>
        <dbReference type="SAM" id="MobiDB-lite"/>
    </source>
</evidence>
<dbReference type="EMBL" id="JANIEX010000669">
    <property type="protein sequence ID" value="KAJ3564359.1"/>
    <property type="molecule type" value="Genomic_DNA"/>
</dbReference>
<keyword evidence="5" id="KW-1185">Reference proteome</keyword>
<keyword evidence="1" id="KW-0677">Repeat</keyword>
<sequence length="813" mass="91490">MPFSKVVRKVKGIFSTREKDKRHRQPVHAYHSPSSELHHPSPEATSGHPDNTWDPYAAVPQGAAYHHSAVMDSRSGLRPADLYNQAGSNASIGVVNTGPSIYPANTQSYHDSTSRSPPYQSQALGPPYYDVPSVVQPGIRRVDSSTFREAPFANAHNFVINNATMIQNGATEEEKREEQERRNKKETRAEQQRQAEEEKQAQNVLKELAAKGMPGAMLDSRERAYAPRCNEGTRQSLRARILRWERDTRGTERVLWLSGPAAVGKSAVAQTVAETLKKEGLLGAVFFFSRPNDRSDPDVVIPTLVYQLALLIPEYQRIVIKQFVKDPVIFARTRRLQFESLIINPFRLLASQQNGASKPRFLILLDGLDECSNRRAQCEFVEMISDNALAEPSLPLSWMICSRPEPDLKVAFSSDTCKAVCLQEKLEVDDHEAQGDARRILDKGFADIRKRYPDQLPGDWPAGHQVDAIADRASGHLGFASFIVRFIGDEVYDDPHGQLEVCLRFLQRPTGNLEDLNPLQALDLLYTQILSDIPQAILPTTKRILGLFIHYSNLDAPSATLVAAVHANFLGLGQAAFNRALHRLHSVVFVPPASEAASKPIQIYHASFSDYLTDPARSGAFGLDADFQNLDIAITGLTWLKYCHKNYSDFDYDEPEIFPELTWIPSNITYKILLESICKWTFTPCLMACTRIPKNASGPLIQVLEHFDFDLDYCKWWDDETRPLASLILWLTSVAPNLVVSHRMELDQLVSRADMPKTTIWVKGDTDFVEPLLQGAAKMPGIQRYKFFIKLGRSNPVPFYLHVSLMNESRFTY</sequence>
<dbReference type="InterPro" id="IPR056884">
    <property type="entry name" value="NPHP3-like_N"/>
</dbReference>
<protein>
    <recommendedName>
        <fullName evidence="3">Nephrocystin 3-like N-terminal domain-containing protein</fullName>
    </recommendedName>
</protein>
<feature type="region of interest" description="Disordered" evidence="2">
    <location>
        <begin position="167"/>
        <end position="200"/>
    </location>
</feature>
<accession>A0AAD5VMG2</accession>
<organism evidence="4 5">
    <name type="scientific">Leucocoprinus birnbaumii</name>
    <dbReference type="NCBI Taxonomy" id="56174"/>
    <lineage>
        <taxon>Eukaryota</taxon>
        <taxon>Fungi</taxon>
        <taxon>Dikarya</taxon>
        <taxon>Basidiomycota</taxon>
        <taxon>Agaricomycotina</taxon>
        <taxon>Agaricomycetes</taxon>
        <taxon>Agaricomycetidae</taxon>
        <taxon>Agaricales</taxon>
        <taxon>Agaricineae</taxon>
        <taxon>Agaricaceae</taxon>
        <taxon>Leucocoprinus</taxon>
    </lineage>
</organism>
<dbReference type="Proteomes" id="UP001213000">
    <property type="component" value="Unassembled WGS sequence"/>
</dbReference>